<name>A0ABQ2NIC6_9FLAO</name>
<dbReference type="EMBL" id="BMLV01000003">
    <property type="protein sequence ID" value="GGP04201.1"/>
    <property type="molecule type" value="Genomic_DNA"/>
</dbReference>
<sequence length="1242" mass="140939">MLPEQNMNNNNSKNNASQTLFRFVSLRNPQLTEMHPEKNLGFVHLPKDLAILFEEVIPVGIWDSSNGSKISALENQISVIDSQNSNYFYKTKSEVVADFSDFFPAAEKIAKNELENIGNYLPESNTFPANYAKLWDNLIYQVLTQKDFYVKEAILQIIKAIHFSLHQNNEDHSSLRDAKVVLPGRLFVDTIIDDGVDAEDAPNVFTVNESLISTSYIAEDPNFTKLSVAAEKKLANYAKKNQELALAISEKLRIDSLKTEINLISKNYQRDYSIALNTAQEDYQTSIKPLKDDYEAQLDLVRNSFTSEQTPEEKQALLDAVPYPTLPNFQFSYSAFDTNYLKEKLSQKSFETMSDVLNREFVGSYNGEPSSQNIQFFNNEASPDERILPVDGVFTREELVKMIDSQNSEFATKIVTTTEVEKEEYANIGGASVRIQNATAQNPLSAVLTPKVNMRWNVVDFRYLYDFDLVLEMPDTSWELDAVECEVKDSSGNILTYTPTEFSVDGVKLLINNIFNDQFTISELYDFTEFTAKFYFKNNREGTLTFKLNNPTADYYFAKLVLPQGNTGKKAFNPKNFGIKRLGVADYLKVVQSVHAYVPGEVSNIENVMASELRHKSIYERTLTETTTTTTKSQEVEKMTDTTKVNRAEMQSEIARELDRQQNIEAHTSFSANGATWKFEIGGSYANSSAQRESSRQATIKAQEITERALERVVTKISEERIQKIVHDVQLNNVHEFDNRGKIGSDTVPQHITGVYRWVDKKVKNQILNYGKRTMFEFMIPEPARLHRLATKSVKTLLTAPIDPRKATGLKQMKDATAEEATIQYWADYYKVKIASLLPFINQITHGATGVPQTNDDFGPDITNITIPENYIGKSAIFSCTSSRNRGGGWDGARYSEVFCSNLKGDLIGKSEYGNISFEQSVFNLNVSGIQEFKVRGHNITNYNIKVVVNCERSDEYYNNWKRNSFNAIIEEYDKQYADFKQAQADADATSKAEEEKNKDKVSTFYREMESNILKHNCIAYLLQDYNGIGKALSTDDNQTMESFSVTIDENLDAYTSLAKFLEQAFEWNVMDYTFYPYYWAENKHWKEMYLSEELDPLFRNFLQAGMARVVVTVKPGFEDAVNFYMATGKIWNGGEVPVIGDPMFLSIADELREPTGKPQGKYWITTIPTSLTILQAKSAGLEVTDALPIFPETDVANCENPEELVFECPFVLLEDAKMAGSDLATTLPKTVTNVYNETIKV</sequence>
<protein>
    <submittedName>
        <fullName evidence="1">Uncharacterized protein</fullName>
    </submittedName>
</protein>
<comment type="caution">
    <text evidence="1">The sequence shown here is derived from an EMBL/GenBank/DDBJ whole genome shotgun (WGS) entry which is preliminary data.</text>
</comment>
<gene>
    <name evidence="1" type="ORF">GCM10010992_15240</name>
</gene>
<evidence type="ECO:0000313" key="2">
    <source>
        <dbReference type="Proteomes" id="UP000620064"/>
    </source>
</evidence>
<organism evidence="1 2">
    <name type="scientific">Cloacibacterium rupense</name>
    <dbReference type="NCBI Taxonomy" id="517423"/>
    <lineage>
        <taxon>Bacteria</taxon>
        <taxon>Pseudomonadati</taxon>
        <taxon>Bacteroidota</taxon>
        <taxon>Flavobacteriia</taxon>
        <taxon>Flavobacteriales</taxon>
        <taxon>Weeksellaceae</taxon>
    </lineage>
</organism>
<reference evidence="2" key="1">
    <citation type="journal article" date="2019" name="Int. J. Syst. Evol. Microbiol.">
        <title>The Global Catalogue of Microorganisms (GCM) 10K type strain sequencing project: providing services to taxonomists for standard genome sequencing and annotation.</title>
        <authorList>
            <consortium name="The Broad Institute Genomics Platform"/>
            <consortium name="The Broad Institute Genome Sequencing Center for Infectious Disease"/>
            <person name="Wu L."/>
            <person name="Ma J."/>
        </authorList>
    </citation>
    <scope>NUCLEOTIDE SEQUENCE [LARGE SCALE GENOMIC DNA]</scope>
    <source>
        <strain evidence="2">CGMCC 1.7656</strain>
    </source>
</reference>
<evidence type="ECO:0000313" key="1">
    <source>
        <dbReference type="EMBL" id="GGP04201.1"/>
    </source>
</evidence>
<accession>A0ABQ2NIC6</accession>
<proteinExistence type="predicted"/>
<dbReference type="Proteomes" id="UP000620064">
    <property type="component" value="Unassembled WGS sequence"/>
</dbReference>
<dbReference type="RefSeq" id="WP_188617515.1">
    <property type="nucleotide sequence ID" value="NZ_BMLV01000003.1"/>
</dbReference>
<keyword evidence="2" id="KW-1185">Reference proteome</keyword>